<dbReference type="FunFam" id="3.30.860.10:FF:000002">
    <property type="entry name" value="40S ribosomal protein S15"/>
    <property type="match status" value="1"/>
</dbReference>
<evidence type="ECO:0000256" key="2">
    <source>
        <dbReference type="ARBA" id="ARBA00022980"/>
    </source>
</evidence>
<protein>
    <recommendedName>
        <fullName evidence="6">40S ribosomal protein S15</fullName>
    </recommendedName>
</protein>
<dbReference type="PIRSF" id="PIRSF002144">
    <property type="entry name" value="Ribosomal_S19"/>
    <property type="match status" value="1"/>
</dbReference>
<dbReference type="InterPro" id="IPR002222">
    <property type="entry name" value="Ribosomal_uS19"/>
</dbReference>
<dbReference type="GO" id="GO:0000028">
    <property type="term" value="P:ribosomal small subunit assembly"/>
    <property type="evidence" value="ECO:0007669"/>
    <property type="project" value="TreeGrafter"/>
</dbReference>
<evidence type="ECO:0000313" key="5">
    <source>
        <dbReference type="EMBL" id="CAD8435356.1"/>
    </source>
</evidence>
<gene>
    <name evidence="5" type="ORF">LAMO00422_LOCUS3514</name>
</gene>
<dbReference type="GO" id="GO:0022627">
    <property type="term" value="C:cytosolic small ribosomal subunit"/>
    <property type="evidence" value="ECO:0007669"/>
    <property type="project" value="TreeGrafter"/>
</dbReference>
<dbReference type="PRINTS" id="PR00975">
    <property type="entry name" value="RIBOSOMALS19"/>
</dbReference>
<sequence>MSDVKVPGKRRPFKRFFYRGYEVHQLVDLSNAELVDLMHARARRRFSRFGIKSKLVKKLIAAKKKAAPGTKPEIIKTHLRNMIIVPPMVGSMLGVYNGKGYILVEVKPDMVGHYLGEFALTYHPVKHGRPGVASSGQAQRFIPV</sequence>
<dbReference type="PANTHER" id="PTHR11880:SF2">
    <property type="entry name" value="SMALL RIBOSOMAL SUBUNIT PROTEIN US19"/>
    <property type="match status" value="1"/>
</dbReference>
<dbReference type="PROSITE" id="PS00323">
    <property type="entry name" value="RIBOSOMAL_S19"/>
    <property type="match status" value="1"/>
</dbReference>
<dbReference type="Gene3D" id="3.30.860.10">
    <property type="entry name" value="30s Ribosomal Protein S19, Chain A"/>
    <property type="match status" value="1"/>
</dbReference>
<dbReference type="InterPro" id="IPR020934">
    <property type="entry name" value="Ribosomal_uS19_CS"/>
</dbReference>
<name>A0A7S0GR70_9EUKA</name>
<evidence type="ECO:0000256" key="3">
    <source>
        <dbReference type="ARBA" id="ARBA00023274"/>
    </source>
</evidence>
<dbReference type="AlphaFoldDB" id="A0A7S0GR70"/>
<dbReference type="GO" id="GO:0006412">
    <property type="term" value="P:translation"/>
    <property type="evidence" value="ECO:0007669"/>
    <property type="project" value="InterPro"/>
</dbReference>
<evidence type="ECO:0000256" key="1">
    <source>
        <dbReference type="ARBA" id="ARBA00007345"/>
    </source>
</evidence>
<dbReference type="PANTHER" id="PTHR11880">
    <property type="entry name" value="RIBOSOMAL PROTEIN S19P FAMILY MEMBER"/>
    <property type="match status" value="1"/>
</dbReference>
<comment type="similarity">
    <text evidence="1 4">Belongs to the universal ribosomal protein uS19 family.</text>
</comment>
<dbReference type="GO" id="GO:0003723">
    <property type="term" value="F:RNA binding"/>
    <property type="evidence" value="ECO:0007669"/>
    <property type="project" value="InterPro"/>
</dbReference>
<dbReference type="GO" id="GO:0003735">
    <property type="term" value="F:structural constituent of ribosome"/>
    <property type="evidence" value="ECO:0007669"/>
    <property type="project" value="InterPro"/>
</dbReference>
<dbReference type="HAMAP" id="MF_00531">
    <property type="entry name" value="Ribosomal_uS19"/>
    <property type="match status" value="1"/>
</dbReference>
<organism evidence="5">
    <name type="scientific">Amorphochlora amoebiformis</name>
    <dbReference type="NCBI Taxonomy" id="1561963"/>
    <lineage>
        <taxon>Eukaryota</taxon>
        <taxon>Sar</taxon>
        <taxon>Rhizaria</taxon>
        <taxon>Cercozoa</taxon>
        <taxon>Chlorarachniophyceae</taxon>
        <taxon>Amorphochlora</taxon>
    </lineage>
</organism>
<evidence type="ECO:0008006" key="6">
    <source>
        <dbReference type="Google" id="ProtNLM"/>
    </source>
</evidence>
<evidence type="ECO:0000256" key="4">
    <source>
        <dbReference type="RuleBase" id="RU003485"/>
    </source>
</evidence>
<proteinExistence type="inferred from homology"/>
<accession>A0A7S0GR70</accession>
<reference evidence="5" key="1">
    <citation type="submission" date="2021-01" db="EMBL/GenBank/DDBJ databases">
        <authorList>
            <person name="Corre E."/>
            <person name="Pelletier E."/>
            <person name="Niang G."/>
            <person name="Scheremetjew M."/>
            <person name="Finn R."/>
            <person name="Kale V."/>
            <person name="Holt S."/>
            <person name="Cochrane G."/>
            <person name="Meng A."/>
            <person name="Brown T."/>
            <person name="Cohen L."/>
        </authorList>
    </citation>
    <scope>NUCLEOTIDE SEQUENCE</scope>
    <source>
        <strain evidence="5">CCMP2058</strain>
    </source>
</reference>
<dbReference type="SUPFAM" id="SSF54570">
    <property type="entry name" value="Ribosomal protein S19"/>
    <property type="match status" value="1"/>
</dbReference>
<dbReference type="InterPro" id="IPR023575">
    <property type="entry name" value="Ribosomal_uS19_SF"/>
</dbReference>
<dbReference type="NCBIfam" id="TIGR01025">
    <property type="entry name" value="uS19_arch"/>
    <property type="match status" value="1"/>
</dbReference>
<keyword evidence="2 4" id="KW-0689">Ribosomal protein</keyword>
<keyword evidence="3 4" id="KW-0687">Ribonucleoprotein</keyword>
<dbReference type="InterPro" id="IPR005713">
    <property type="entry name" value="Ribosomal_uS19_euk/arc"/>
</dbReference>
<dbReference type="Pfam" id="PF00203">
    <property type="entry name" value="Ribosomal_S19"/>
    <property type="match status" value="1"/>
</dbReference>
<dbReference type="EMBL" id="HBEM01005004">
    <property type="protein sequence ID" value="CAD8435356.1"/>
    <property type="molecule type" value="Transcribed_RNA"/>
</dbReference>